<evidence type="ECO:0000313" key="2">
    <source>
        <dbReference type="EMBL" id="TKC45752.1"/>
    </source>
</evidence>
<dbReference type="AlphaFoldDB" id="A0A4U1F8A5"/>
<dbReference type="Proteomes" id="UP000308365">
    <property type="component" value="Unassembled WGS sequence"/>
</dbReference>
<evidence type="ECO:0000313" key="3">
    <source>
        <dbReference type="Proteomes" id="UP000308365"/>
    </source>
</evidence>
<organism evidence="2 3">
    <name type="scientific">Monodon monoceros</name>
    <name type="common">Narwhal</name>
    <name type="synonym">Ceratodon monodon</name>
    <dbReference type="NCBI Taxonomy" id="40151"/>
    <lineage>
        <taxon>Eukaryota</taxon>
        <taxon>Metazoa</taxon>
        <taxon>Chordata</taxon>
        <taxon>Craniata</taxon>
        <taxon>Vertebrata</taxon>
        <taxon>Euteleostomi</taxon>
        <taxon>Mammalia</taxon>
        <taxon>Eutheria</taxon>
        <taxon>Laurasiatheria</taxon>
        <taxon>Artiodactyla</taxon>
        <taxon>Whippomorpha</taxon>
        <taxon>Cetacea</taxon>
        <taxon>Odontoceti</taxon>
        <taxon>Monodontidae</taxon>
        <taxon>Monodon</taxon>
    </lineage>
</organism>
<comment type="caution">
    <text evidence="2">The sequence shown here is derived from an EMBL/GenBank/DDBJ whole genome shotgun (WGS) entry which is preliminary data.</text>
</comment>
<feature type="region of interest" description="Disordered" evidence="1">
    <location>
        <begin position="90"/>
        <end position="171"/>
    </location>
</feature>
<feature type="compositionally biased region" description="Pro residues" evidence="1">
    <location>
        <begin position="209"/>
        <end position="228"/>
    </location>
</feature>
<accession>A0A4U1F8A5</accession>
<protein>
    <submittedName>
        <fullName evidence="2">Uncharacterized protein</fullName>
    </submittedName>
</protein>
<feature type="region of interest" description="Disordered" evidence="1">
    <location>
        <begin position="209"/>
        <end position="251"/>
    </location>
</feature>
<proteinExistence type="predicted"/>
<feature type="compositionally biased region" description="Polar residues" evidence="1">
    <location>
        <begin position="7"/>
        <end position="16"/>
    </location>
</feature>
<evidence type="ECO:0000256" key="1">
    <source>
        <dbReference type="SAM" id="MobiDB-lite"/>
    </source>
</evidence>
<name>A0A4U1F8A5_MONMO</name>
<gene>
    <name evidence="2" type="ORF">EI555_019719</name>
</gene>
<reference evidence="3" key="1">
    <citation type="journal article" date="2019" name="IScience">
        <title>Narwhal Genome Reveals Long-Term Low Genetic Diversity despite Current Large Abundance Size.</title>
        <authorList>
            <person name="Westbury M.V."/>
            <person name="Petersen B."/>
            <person name="Garde E."/>
            <person name="Heide-Jorgensen M.P."/>
            <person name="Lorenzen E.D."/>
        </authorList>
    </citation>
    <scope>NUCLEOTIDE SEQUENCE [LARGE SCALE GENOMIC DNA]</scope>
</reference>
<sequence>MGAAASQEGTVQTLKTPDQPLKEIRTPPAAPGADAGSLCGFHACAGNGPLTDPACWPDMGTPLCRPLLAGVPHPVEAHLGALRLTSLDGPPLQLPQRLQSGPGASPALTPQQGASVRPPWPLEYFLTPGDPQPHTTPSERGRPQPLCPGGAADSGQLSPRAAVRGPSRDASHLKTCQVLPSEQASRFSVWAPKLFCSLELCPLPPFPPRRPSARTPLPPPPAGHPPGPAAASSSSDQSPVTLPNQGRHGVVAGELRSAARLGFSF</sequence>
<feature type="region of interest" description="Disordered" evidence="1">
    <location>
        <begin position="1"/>
        <end position="32"/>
    </location>
</feature>
<dbReference type="EMBL" id="RWIC01000303">
    <property type="protein sequence ID" value="TKC45752.1"/>
    <property type="molecule type" value="Genomic_DNA"/>
</dbReference>